<evidence type="ECO:0000256" key="3">
    <source>
        <dbReference type="ARBA" id="ARBA00023002"/>
    </source>
</evidence>
<sequence>VVIGMSADSSKKQKKFCDKQEFQYPMLSDEEKDVLKAYGVWGQKKFMGRKYDGIFRNTYVIDEKGLIEKAYKKVNVKTHAQDILAEL</sequence>
<dbReference type="GO" id="GO:0034599">
    <property type="term" value="P:cellular response to oxidative stress"/>
    <property type="evidence" value="ECO:0007669"/>
    <property type="project" value="TreeGrafter"/>
</dbReference>
<dbReference type="AlphaFoldDB" id="A0A381NBD7"/>
<dbReference type="CDD" id="cd03017">
    <property type="entry name" value="PRX_BCP"/>
    <property type="match status" value="1"/>
</dbReference>
<accession>A0A381NBD7</accession>
<evidence type="ECO:0000259" key="6">
    <source>
        <dbReference type="Pfam" id="PF00578"/>
    </source>
</evidence>
<dbReference type="GO" id="GO:0005737">
    <property type="term" value="C:cytoplasm"/>
    <property type="evidence" value="ECO:0007669"/>
    <property type="project" value="TreeGrafter"/>
</dbReference>
<gene>
    <name evidence="7" type="ORF">METZ01_LOCUS4784</name>
</gene>
<name>A0A381NBD7_9ZZZZ</name>
<dbReference type="InterPro" id="IPR050924">
    <property type="entry name" value="Peroxiredoxin_BCP/PrxQ"/>
</dbReference>
<dbReference type="InterPro" id="IPR000866">
    <property type="entry name" value="AhpC/TSA"/>
</dbReference>
<protein>
    <recommendedName>
        <fullName evidence="6">Alkyl hydroperoxide reductase subunit C/ Thiol specific antioxidant domain-containing protein</fullName>
    </recommendedName>
</protein>
<evidence type="ECO:0000313" key="7">
    <source>
        <dbReference type="EMBL" id="SUZ51930.1"/>
    </source>
</evidence>
<organism evidence="7">
    <name type="scientific">marine metagenome</name>
    <dbReference type="NCBI Taxonomy" id="408172"/>
    <lineage>
        <taxon>unclassified sequences</taxon>
        <taxon>metagenomes</taxon>
        <taxon>ecological metagenomes</taxon>
    </lineage>
</organism>
<evidence type="ECO:0000256" key="2">
    <source>
        <dbReference type="ARBA" id="ARBA00022862"/>
    </source>
</evidence>
<dbReference type="GO" id="GO:0045454">
    <property type="term" value="P:cell redox homeostasis"/>
    <property type="evidence" value="ECO:0007669"/>
    <property type="project" value="TreeGrafter"/>
</dbReference>
<keyword evidence="5" id="KW-0676">Redox-active center</keyword>
<keyword evidence="2" id="KW-0049">Antioxidant</keyword>
<dbReference type="EMBL" id="UINC01000246">
    <property type="protein sequence ID" value="SUZ51930.1"/>
    <property type="molecule type" value="Genomic_DNA"/>
</dbReference>
<evidence type="ECO:0000256" key="4">
    <source>
        <dbReference type="ARBA" id="ARBA00023157"/>
    </source>
</evidence>
<dbReference type="SUPFAM" id="SSF52833">
    <property type="entry name" value="Thioredoxin-like"/>
    <property type="match status" value="1"/>
</dbReference>
<evidence type="ECO:0000256" key="1">
    <source>
        <dbReference type="ARBA" id="ARBA00022559"/>
    </source>
</evidence>
<dbReference type="PANTHER" id="PTHR42801">
    <property type="entry name" value="THIOREDOXIN-DEPENDENT PEROXIDE REDUCTASE"/>
    <property type="match status" value="1"/>
</dbReference>
<dbReference type="InterPro" id="IPR036249">
    <property type="entry name" value="Thioredoxin-like_sf"/>
</dbReference>
<dbReference type="Pfam" id="PF00578">
    <property type="entry name" value="AhpC-TSA"/>
    <property type="match status" value="1"/>
</dbReference>
<keyword evidence="1" id="KW-0575">Peroxidase</keyword>
<feature type="domain" description="Alkyl hydroperoxide reductase subunit C/ Thiol specific antioxidant" evidence="6">
    <location>
        <begin position="2"/>
        <end position="69"/>
    </location>
</feature>
<evidence type="ECO:0000256" key="5">
    <source>
        <dbReference type="ARBA" id="ARBA00023284"/>
    </source>
</evidence>
<dbReference type="GO" id="GO:0008379">
    <property type="term" value="F:thioredoxin peroxidase activity"/>
    <property type="evidence" value="ECO:0007669"/>
    <property type="project" value="TreeGrafter"/>
</dbReference>
<keyword evidence="3" id="KW-0560">Oxidoreductase</keyword>
<proteinExistence type="predicted"/>
<keyword evidence="4" id="KW-1015">Disulfide bond</keyword>
<dbReference type="Gene3D" id="3.40.30.10">
    <property type="entry name" value="Glutaredoxin"/>
    <property type="match status" value="1"/>
</dbReference>
<feature type="non-terminal residue" evidence="7">
    <location>
        <position position="1"/>
    </location>
</feature>
<reference evidence="7" key="1">
    <citation type="submission" date="2018-05" db="EMBL/GenBank/DDBJ databases">
        <authorList>
            <person name="Lanie J.A."/>
            <person name="Ng W.-L."/>
            <person name="Kazmierczak K.M."/>
            <person name="Andrzejewski T.M."/>
            <person name="Davidsen T.M."/>
            <person name="Wayne K.J."/>
            <person name="Tettelin H."/>
            <person name="Glass J.I."/>
            <person name="Rusch D."/>
            <person name="Podicherti R."/>
            <person name="Tsui H.-C.T."/>
            <person name="Winkler M.E."/>
        </authorList>
    </citation>
    <scope>NUCLEOTIDE SEQUENCE</scope>
</reference>
<dbReference type="PANTHER" id="PTHR42801:SF4">
    <property type="entry name" value="AHPC_TSA FAMILY PROTEIN"/>
    <property type="match status" value="1"/>
</dbReference>